<dbReference type="PROSITE" id="PS50005">
    <property type="entry name" value="TPR"/>
    <property type="match status" value="2"/>
</dbReference>
<dbReference type="Pfam" id="PF14559">
    <property type="entry name" value="TPR_19"/>
    <property type="match status" value="1"/>
</dbReference>
<keyword evidence="4" id="KW-1185">Reference proteome</keyword>
<dbReference type="SUPFAM" id="SSF48452">
    <property type="entry name" value="TPR-like"/>
    <property type="match status" value="1"/>
</dbReference>
<feature type="repeat" description="TPR" evidence="1">
    <location>
        <begin position="175"/>
        <end position="208"/>
    </location>
</feature>
<dbReference type="AlphaFoldDB" id="A0A158BXZ4"/>
<dbReference type="OrthoDB" id="9798174at2"/>
<evidence type="ECO:0000313" key="4">
    <source>
        <dbReference type="Proteomes" id="UP000054624"/>
    </source>
</evidence>
<dbReference type="SMART" id="SM00028">
    <property type="entry name" value="TPR"/>
    <property type="match status" value="4"/>
</dbReference>
<dbReference type="GO" id="GO:0003677">
    <property type="term" value="F:DNA binding"/>
    <property type="evidence" value="ECO:0007669"/>
    <property type="project" value="InterPro"/>
</dbReference>
<accession>A0A158BXZ4</accession>
<dbReference type="PANTHER" id="PTHR44216">
    <property type="entry name" value="PROTEIN O-MANNOSYL-TRANSFERASE TMTC2"/>
    <property type="match status" value="1"/>
</dbReference>
<dbReference type="Proteomes" id="UP000054624">
    <property type="component" value="Unassembled WGS sequence"/>
</dbReference>
<dbReference type="InterPro" id="IPR011990">
    <property type="entry name" value="TPR-like_helical_dom_sf"/>
</dbReference>
<dbReference type="GO" id="GO:0000030">
    <property type="term" value="F:mannosyltransferase activity"/>
    <property type="evidence" value="ECO:0007669"/>
    <property type="project" value="TreeGrafter"/>
</dbReference>
<evidence type="ECO:0000313" key="3">
    <source>
        <dbReference type="EMBL" id="SAK74861.1"/>
    </source>
</evidence>
<evidence type="ECO:0000259" key="2">
    <source>
        <dbReference type="Pfam" id="PF13411"/>
    </source>
</evidence>
<sequence>MRDDGYSLRDVQRMLGVSRSVVERLIAAGFVSPATGGRREFRFTFQDIVMLRAAHALRVAGVSPMKIVRALDHLRKSWTREGSLTSVRIAAVGNRVAVRDEISRQWDAETGQLLLDFEPRPACGEVAPFPAAQRAIDAREAAIILFRRAQALEEGDVDAAEAVYREALERAPDYTNASLNLGCILVESERFAEAIAVYQSALRYQPGDPILHFNIGVALEDSGRLRDALHSYRSCIELAPDFADAHFNAARIHEELGEATKAIRHFNEFRNLQKKAP</sequence>
<name>A0A158BXZ4_9BURK</name>
<dbReference type="InterPro" id="IPR052384">
    <property type="entry name" value="TMTC_O-mannosyltransferase"/>
</dbReference>
<dbReference type="Pfam" id="PF13411">
    <property type="entry name" value="MerR_1"/>
    <property type="match status" value="1"/>
</dbReference>
<keyword evidence="1" id="KW-0802">TPR repeat</keyword>
<feature type="domain" description="HTH merR-type" evidence="2">
    <location>
        <begin position="6"/>
        <end position="73"/>
    </location>
</feature>
<dbReference type="InterPro" id="IPR000551">
    <property type="entry name" value="MerR-type_HTH_dom"/>
</dbReference>
<proteinExistence type="predicted"/>
<dbReference type="EMBL" id="FCOI02000018">
    <property type="protein sequence ID" value="SAK74861.1"/>
    <property type="molecule type" value="Genomic_DNA"/>
</dbReference>
<gene>
    <name evidence="3" type="ORF">AWB76_04819</name>
</gene>
<feature type="repeat" description="TPR" evidence="1">
    <location>
        <begin position="209"/>
        <end position="242"/>
    </location>
</feature>
<dbReference type="Pfam" id="PF13432">
    <property type="entry name" value="TPR_16"/>
    <property type="match status" value="1"/>
</dbReference>
<dbReference type="Gene3D" id="1.25.40.10">
    <property type="entry name" value="Tetratricopeptide repeat domain"/>
    <property type="match status" value="1"/>
</dbReference>
<reference evidence="4" key="1">
    <citation type="submission" date="2016-01" db="EMBL/GenBank/DDBJ databases">
        <authorList>
            <person name="Peeters Charlotte."/>
        </authorList>
    </citation>
    <scope>NUCLEOTIDE SEQUENCE [LARGE SCALE GENOMIC DNA]</scope>
</reference>
<dbReference type="PANTHER" id="PTHR44216:SF3">
    <property type="entry name" value="PROTEIN O-MANNOSYL-TRANSFERASE TMTC2"/>
    <property type="match status" value="1"/>
</dbReference>
<dbReference type="GO" id="GO:0006355">
    <property type="term" value="P:regulation of DNA-templated transcription"/>
    <property type="evidence" value="ECO:0007669"/>
    <property type="project" value="InterPro"/>
</dbReference>
<evidence type="ECO:0000256" key="1">
    <source>
        <dbReference type="PROSITE-ProRule" id="PRU00339"/>
    </source>
</evidence>
<organism evidence="3 4">
    <name type="scientific">Caballeronia temeraria</name>
    <dbReference type="NCBI Taxonomy" id="1777137"/>
    <lineage>
        <taxon>Bacteria</taxon>
        <taxon>Pseudomonadati</taxon>
        <taxon>Pseudomonadota</taxon>
        <taxon>Betaproteobacteria</taxon>
        <taxon>Burkholderiales</taxon>
        <taxon>Burkholderiaceae</taxon>
        <taxon>Caballeronia</taxon>
    </lineage>
</organism>
<dbReference type="STRING" id="1777137.AWB76_04819"/>
<dbReference type="GO" id="GO:0035269">
    <property type="term" value="P:protein O-linked glycosylation via mannose"/>
    <property type="evidence" value="ECO:0007669"/>
    <property type="project" value="TreeGrafter"/>
</dbReference>
<protein>
    <submittedName>
        <fullName evidence="3">TPR repeat-containing protein</fullName>
    </submittedName>
</protein>
<dbReference type="InterPro" id="IPR019734">
    <property type="entry name" value="TPR_rpt"/>
</dbReference>